<dbReference type="PROSITE" id="PS51450">
    <property type="entry name" value="LRR"/>
    <property type="match status" value="2"/>
</dbReference>
<dbReference type="SUPFAM" id="SSF52540">
    <property type="entry name" value="P-loop containing nucleoside triphosphate hydrolases"/>
    <property type="match status" value="1"/>
</dbReference>
<evidence type="ECO:0000256" key="3">
    <source>
        <dbReference type="ARBA" id="ARBA00022737"/>
    </source>
</evidence>
<evidence type="ECO:0000313" key="8">
    <source>
        <dbReference type="EMBL" id="KAB2611993.1"/>
    </source>
</evidence>
<dbReference type="SMART" id="SM00364">
    <property type="entry name" value="LRR_BAC"/>
    <property type="match status" value="4"/>
</dbReference>
<accession>A0A5N5G9P0</accession>
<dbReference type="EMBL" id="SMOL01000487">
    <property type="protein sequence ID" value="KAB2611993.1"/>
    <property type="molecule type" value="Genomic_DNA"/>
</dbReference>
<dbReference type="AlphaFoldDB" id="A0A5N5G9P0"/>
<evidence type="ECO:0000256" key="1">
    <source>
        <dbReference type="ARBA" id="ARBA00011982"/>
    </source>
</evidence>
<proteinExistence type="predicted"/>
<dbReference type="SUPFAM" id="SSF52058">
    <property type="entry name" value="L domain-like"/>
    <property type="match status" value="1"/>
</dbReference>
<dbReference type="SMART" id="SM00255">
    <property type="entry name" value="TIR"/>
    <property type="match status" value="1"/>
</dbReference>
<dbReference type="InterPro" id="IPR035897">
    <property type="entry name" value="Toll_tir_struct_dom_sf"/>
</dbReference>
<evidence type="ECO:0000259" key="7">
    <source>
        <dbReference type="PROSITE" id="PS50104"/>
    </source>
</evidence>
<dbReference type="Gene3D" id="3.40.50.300">
    <property type="entry name" value="P-loop containing nucleotide triphosphate hydrolases"/>
    <property type="match status" value="1"/>
</dbReference>
<dbReference type="FunFam" id="1.10.8.430:FF:000002">
    <property type="entry name" value="Disease resistance protein (TIR-NBS-LRR class)"/>
    <property type="match status" value="1"/>
</dbReference>
<dbReference type="SMART" id="SM00369">
    <property type="entry name" value="LRR_TYP"/>
    <property type="match status" value="3"/>
</dbReference>
<dbReference type="Pfam" id="PF13855">
    <property type="entry name" value="LRR_8"/>
    <property type="match status" value="2"/>
</dbReference>
<dbReference type="InterPro" id="IPR032675">
    <property type="entry name" value="LRR_dom_sf"/>
</dbReference>
<dbReference type="FunFam" id="3.40.50.10140:FF:000007">
    <property type="entry name" value="Disease resistance protein (TIR-NBS-LRR class)"/>
    <property type="match status" value="1"/>
</dbReference>
<evidence type="ECO:0000313" key="9">
    <source>
        <dbReference type="Proteomes" id="UP000327157"/>
    </source>
</evidence>
<dbReference type="GO" id="GO:0006952">
    <property type="term" value="P:defense response"/>
    <property type="evidence" value="ECO:0007669"/>
    <property type="project" value="InterPro"/>
</dbReference>
<sequence length="1226" mass="138864">MAAKSSRDSSSSTYRCSYHAFLSFRGQDTRKGFTDHLCRALELAGIHTFRDDDEIKRGENIESELEKAIQESQVSIIVFSKDYASSRWCLNELLKIVERRNTDRRHVVLPVFYDVDPSDVRKQSGSFVEAFARHEERFSTEEMDKVELWRRALRDVASLGGMVLGDRYEGQFIQDIVGEIRNRVDHAALDVAPFAVGMDNRVRRLNMWLQDGSNDVGLAVICGMGGIGKSTIAKAAYNRNYDRFQGGSFLADIRESSEQPNGFALLQRKLLSDIQKGKAKKVYNMDEGTIMIKQAVGYKKVLIVLDDVSNRDQLNAILGMREWLHPGSKIIVTTRHEHLLNAHDVFEKFMVRELNEYESLELFSWHAFRQSHPEEGYKELSRHVVQHCGGLPLALQVLGSSLSGKSVEVWQSALQKLDVIPNDKIQKVLRISFDSLQDDHDKNLFLHIASFFTGKTMDYTITILDNLEFCTRIGIENLVDRCLLKMEWGWNRLVMHQSVRNMAMAIIREESPHDPGKRSRVLQKDASNILRKLSGTENIKGLMLNLASKTTFVGSDEKRCHVEDYDGNCSRRRRLGFFSWKPISFSSTNSASASNEIDFKSEAFRRMNNLEILILNNVNIRGSYEEFSKNLVCLSWRGFQLKSIPENFCLENLVVLDMRNSSLQHVWNGTRVIPRLKILNFSHSHGLSTIPDFSGLYNLERLILKHCINLVEVHESIGHLEKLVVLNLKGCKNLMKLPILRSIQDLILSGCSKLEMKKLNLVSAKSWYSVWSWVSPRKNTELSSFSLASLPRSLTSLSLDCCNISEIPTALTMLSSLEYLNLYGNPITSLPESMNNLVKLRTLNVSGCRNLTTLAELPRSLTSLRLACCNISEIPSALTMLSSLEYLSLHKNPITSLPESMNNLVKLQTLEVSGCRNLTMLPELPRSVTQLYGLGCTSLKRITNSPRSPDLDYGSSSIVVDPRLWYCGKLVDFGTLLDTLALDSYLSYLFDLEPKGGIEVQGNCCESLGVQGTFSCCILSIFVHGSKIPEGFNYRSMGNTVFSMIVPSHLNLKIVGLNACVLYARQSNRSLEVPRGHDHHSLELRNETKGLKWKWRVWRKVGWKLMNEDMLWLSRWIMGNNELECGEEVCFEIIDEQDGFLTKEIGVQFVYEQRNKDKEDVPSSSEDATTRTRVPGGVETGVQCIHSCDKKVISTVMCAAEYYFCNSGRIDLPRGSTAVGCRLSDF</sequence>
<keyword evidence="5" id="KW-0520">NAD</keyword>
<dbReference type="InterPro" id="IPR003591">
    <property type="entry name" value="Leu-rich_rpt_typical-subtyp"/>
</dbReference>
<dbReference type="GO" id="GO:0061809">
    <property type="term" value="F:NAD+ nucleosidase activity, cyclic ADP-ribose generating"/>
    <property type="evidence" value="ECO:0007669"/>
    <property type="project" value="UniProtKB-EC"/>
</dbReference>
<dbReference type="InterPro" id="IPR044974">
    <property type="entry name" value="Disease_R_plants"/>
</dbReference>
<keyword evidence="4" id="KW-0378">Hydrolase</keyword>
<comment type="catalytic activity">
    <reaction evidence="6">
        <text>NAD(+) + H2O = ADP-D-ribose + nicotinamide + H(+)</text>
        <dbReference type="Rhea" id="RHEA:16301"/>
        <dbReference type="ChEBI" id="CHEBI:15377"/>
        <dbReference type="ChEBI" id="CHEBI:15378"/>
        <dbReference type="ChEBI" id="CHEBI:17154"/>
        <dbReference type="ChEBI" id="CHEBI:57540"/>
        <dbReference type="ChEBI" id="CHEBI:57967"/>
        <dbReference type="EC" id="3.2.2.6"/>
    </reaction>
    <physiologicalReaction direction="left-to-right" evidence="6">
        <dbReference type="Rhea" id="RHEA:16302"/>
    </physiologicalReaction>
</comment>
<keyword evidence="9" id="KW-1185">Reference proteome</keyword>
<reference evidence="9" key="2">
    <citation type="submission" date="2019-10" db="EMBL/GenBank/DDBJ databases">
        <title>A de novo genome assembly of a pear dwarfing rootstock.</title>
        <authorList>
            <person name="Wang F."/>
            <person name="Wang J."/>
            <person name="Li S."/>
            <person name="Zhang Y."/>
            <person name="Fang M."/>
            <person name="Ma L."/>
            <person name="Zhao Y."/>
            <person name="Jiang S."/>
        </authorList>
    </citation>
    <scope>NUCLEOTIDE SEQUENCE [LARGE SCALE GENOMIC DNA]</scope>
</reference>
<evidence type="ECO:0000256" key="4">
    <source>
        <dbReference type="ARBA" id="ARBA00022801"/>
    </source>
</evidence>
<evidence type="ECO:0000256" key="6">
    <source>
        <dbReference type="ARBA" id="ARBA00047304"/>
    </source>
</evidence>
<dbReference type="Pfam" id="PF00931">
    <property type="entry name" value="NB-ARC"/>
    <property type="match status" value="1"/>
</dbReference>
<protein>
    <recommendedName>
        <fullName evidence="1">ADP-ribosyl cyclase/cyclic ADP-ribose hydrolase</fullName>
        <ecNumber evidence="1">3.2.2.6</ecNumber>
    </recommendedName>
</protein>
<evidence type="ECO:0000256" key="5">
    <source>
        <dbReference type="ARBA" id="ARBA00023027"/>
    </source>
</evidence>
<dbReference type="Gene3D" id="3.40.50.10140">
    <property type="entry name" value="Toll/interleukin-1 receptor homology (TIR) domain"/>
    <property type="match status" value="1"/>
</dbReference>
<keyword evidence="3" id="KW-0677">Repeat</keyword>
<dbReference type="Pfam" id="PF23282">
    <property type="entry name" value="WHD_ROQ1"/>
    <property type="match status" value="1"/>
</dbReference>
<dbReference type="SUPFAM" id="SSF52200">
    <property type="entry name" value="Toll/Interleukin receptor TIR domain"/>
    <property type="match status" value="1"/>
</dbReference>
<organism evidence="8 9">
    <name type="scientific">Pyrus ussuriensis x Pyrus communis</name>
    <dbReference type="NCBI Taxonomy" id="2448454"/>
    <lineage>
        <taxon>Eukaryota</taxon>
        <taxon>Viridiplantae</taxon>
        <taxon>Streptophyta</taxon>
        <taxon>Embryophyta</taxon>
        <taxon>Tracheophyta</taxon>
        <taxon>Spermatophyta</taxon>
        <taxon>Magnoliopsida</taxon>
        <taxon>eudicotyledons</taxon>
        <taxon>Gunneridae</taxon>
        <taxon>Pentapetalae</taxon>
        <taxon>rosids</taxon>
        <taxon>fabids</taxon>
        <taxon>Rosales</taxon>
        <taxon>Rosaceae</taxon>
        <taxon>Amygdaloideae</taxon>
        <taxon>Maleae</taxon>
        <taxon>Pyrus</taxon>
    </lineage>
</organism>
<gene>
    <name evidence="8" type="ORF">D8674_020025</name>
</gene>
<dbReference type="PROSITE" id="PS50104">
    <property type="entry name" value="TIR"/>
    <property type="match status" value="1"/>
</dbReference>
<feature type="domain" description="TIR" evidence="7">
    <location>
        <begin position="16"/>
        <end position="184"/>
    </location>
</feature>
<dbReference type="InterPro" id="IPR027417">
    <property type="entry name" value="P-loop_NTPase"/>
</dbReference>
<name>A0A5N5G9P0_9ROSA</name>
<dbReference type="OrthoDB" id="1053178at2759"/>
<keyword evidence="2" id="KW-0433">Leucine-rich repeat</keyword>
<dbReference type="PANTHER" id="PTHR11017:SF305">
    <property type="entry name" value="TMV RESISTANCE PROTEIN N-LIKE"/>
    <property type="match status" value="1"/>
</dbReference>
<dbReference type="InterPro" id="IPR058192">
    <property type="entry name" value="WHD_ROQ1-like"/>
</dbReference>
<dbReference type="PRINTS" id="PR00364">
    <property type="entry name" value="DISEASERSIST"/>
</dbReference>
<dbReference type="InterPro" id="IPR000157">
    <property type="entry name" value="TIR_dom"/>
</dbReference>
<dbReference type="Gene3D" id="1.10.8.430">
    <property type="entry name" value="Helical domain of apoptotic protease-activating factors"/>
    <property type="match status" value="1"/>
</dbReference>
<comment type="caution">
    <text evidence="8">The sequence shown here is derived from an EMBL/GenBank/DDBJ whole genome shotgun (WGS) entry which is preliminary data.</text>
</comment>
<dbReference type="Proteomes" id="UP000327157">
    <property type="component" value="Chromosome 17"/>
</dbReference>
<reference evidence="8 9" key="3">
    <citation type="submission" date="2019-11" db="EMBL/GenBank/DDBJ databases">
        <title>A de novo genome assembly of a pear dwarfing rootstock.</title>
        <authorList>
            <person name="Wang F."/>
            <person name="Wang J."/>
            <person name="Li S."/>
            <person name="Zhang Y."/>
            <person name="Fang M."/>
            <person name="Ma L."/>
            <person name="Zhao Y."/>
            <person name="Jiang S."/>
        </authorList>
    </citation>
    <scope>NUCLEOTIDE SEQUENCE [LARGE SCALE GENOMIC DNA]</scope>
    <source>
        <strain evidence="8">S2</strain>
        <tissue evidence="8">Leaf</tissue>
    </source>
</reference>
<dbReference type="InterPro" id="IPR001611">
    <property type="entry name" value="Leu-rich_rpt"/>
</dbReference>
<dbReference type="PANTHER" id="PTHR11017">
    <property type="entry name" value="LEUCINE-RICH REPEAT-CONTAINING PROTEIN"/>
    <property type="match status" value="1"/>
</dbReference>
<dbReference type="EC" id="3.2.2.6" evidence="1"/>
<dbReference type="Pfam" id="PF01582">
    <property type="entry name" value="TIR"/>
    <property type="match status" value="1"/>
</dbReference>
<dbReference type="Gene3D" id="3.80.10.10">
    <property type="entry name" value="Ribonuclease Inhibitor"/>
    <property type="match status" value="2"/>
</dbReference>
<dbReference type="InterPro" id="IPR042197">
    <property type="entry name" value="Apaf_helical"/>
</dbReference>
<dbReference type="GO" id="GO:0007165">
    <property type="term" value="P:signal transduction"/>
    <property type="evidence" value="ECO:0007669"/>
    <property type="project" value="InterPro"/>
</dbReference>
<evidence type="ECO:0000256" key="2">
    <source>
        <dbReference type="ARBA" id="ARBA00022614"/>
    </source>
</evidence>
<reference evidence="8 9" key="1">
    <citation type="submission" date="2019-09" db="EMBL/GenBank/DDBJ databases">
        <authorList>
            <person name="Ou C."/>
        </authorList>
    </citation>
    <scope>NUCLEOTIDE SEQUENCE [LARGE SCALE GENOMIC DNA]</scope>
    <source>
        <strain evidence="8">S2</strain>
        <tissue evidence="8">Leaf</tissue>
    </source>
</reference>
<dbReference type="GO" id="GO:0043531">
    <property type="term" value="F:ADP binding"/>
    <property type="evidence" value="ECO:0007669"/>
    <property type="project" value="InterPro"/>
</dbReference>
<dbReference type="InterPro" id="IPR002182">
    <property type="entry name" value="NB-ARC"/>
</dbReference>